<dbReference type="PROSITE" id="PS50109">
    <property type="entry name" value="HIS_KIN"/>
    <property type="match status" value="1"/>
</dbReference>
<dbReference type="PANTHER" id="PTHR43047:SF72">
    <property type="entry name" value="OSMOSENSING HISTIDINE PROTEIN KINASE SLN1"/>
    <property type="match status" value="1"/>
</dbReference>
<dbReference type="Pfam" id="PF02518">
    <property type="entry name" value="HATPase_c"/>
    <property type="match status" value="1"/>
</dbReference>
<dbReference type="SMART" id="SM00091">
    <property type="entry name" value="PAS"/>
    <property type="match status" value="2"/>
</dbReference>
<dbReference type="Gene3D" id="3.30.565.10">
    <property type="entry name" value="Histidine kinase-like ATPase, C-terminal domain"/>
    <property type="match status" value="1"/>
</dbReference>
<comment type="catalytic activity">
    <reaction evidence="1">
        <text>ATP + protein L-histidine = ADP + protein N-phospho-L-histidine.</text>
        <dbReference type="EC" id="2.7.13.3"/>
    </reaction>
</comment>
<evidence type="ECO:0000313" key="9">
    <source>
        <dbReference type="EMBL" id="PJF37210.1"/>
    </source>
</evidence>
<dbReference type="InterPro" id="IPR004358">
    <property type="entry name" value="Sig_transdc_His_kin-like_C"/>
</dbReference>
<evidence type="ECO:0000256" key="4">
    <source>
        <dbReference type="ARBA" id="ARBA00022679"/>
    </source>
</evidence>
<evidence type="ECO:0000256" key="6">
    <source>
        <dbReference type="ARBA" id="ARBA00023012"/>
    </source>
</evidence>
<dbReference type="Gene3D" id="1.10.287.130">
    <property type="match status" value="1"/>
</dbReference>
<proteinExistence type="predicted"/>
<dbReference type="GO" id="GO:0000155">
    <property type="term" value="F:phosphorelay sensor kinase activity"/>
    <property type="evidence" value="ECO:0007669"/>
    <property type="project" value="InterPro"/>
</dbReference>
<dbReference type="CDD" id="cd00130">
    <property type="entry name" value="PAS"/>
    <property type="match status" value="2"/>
</dbReference>
<dbReference type="InterPro" id="IPR003594">
    <property type="entry name" value="HATPase_dom"/>
</dbReference>
<evidence type="ECO:0000259" key="8">
    <source>
        <dbReference type="PROSITE" id="PS50112"/>
    </source>
</evidence>
<keyword evidence="6" id="KW-0902">Two-component regulatory system</keyword>
<keyword evidence="4" id="KW-0808">Transferase</keyword>
<feature type="domain" description="PAS" evidence="8">
    <location>
        <begin position="125"/>
        <end position="173"/>
    </location>
</feature>
<organism evidence="9 10">
    <name type="scientific">Candidatus Thermofonsia Clade 1 bacterium</name>
    <dbReference type="NCBI Taxonomy" id="2364210"/>
    <lineage>
        <taxon>Bacteria</taxon>
        <taxon>Bacillati</taxon>
        <taxon>Chloroflexota</taxon>
        <taxon>Candidatus Thermofontia</taxon>
        <taxon>Candidatus Thermofonsia Clade 1</taxon>
    </lineage>
</organism>
<dbReference type="Pfam" id="PF00989">
    <property type="entry name" value="PAS"/>
    <property type="match status" value="1"/>
</dbReference>
<dbReference type="FunFam" id="3.30.565.10:FF:000006">
    <property type="entry name" value="Sensor histidine kinase WalK"/>
    <property type="match status" value="1"/>
</dbReference>
<sequence length="494" mass="55630">MDDRTLFENVPVPMLTLDANGAIRQANAAALAFYGRSAEELLGMSLAALAHDESQYLQERAWRSVLQSKRSWQGLLDHIDHEGALRTVRLHLAPVCDADGQLRSVLCLIVDVHQLAVAQRLLQHERDRFEAIIESANDAVLMIDSEGTVVTVNLQFERLFNLLRQVVLGHPLLELARQLRAQPDLPPDFINVLLNFSSDYTQSASYEFEISGEARRVIRWYTEPVHTYSGALLGRLFVFRDATHELALDRTKTEFVSLVTHELSTPLSAIKNAVELLQDDPETALSADGCQYVQIIQQRVETLETLVKDILALTRIEAGRIELRRAYYPLKAALDEALNSVRALIESRRQQLRLDVPESLPLLWMDRNRIAQVFTNLLTNASKYTPDDGSILVRAMRIDHAQDLPENSPADVRLPAVLITVQDTGIGIAPEEQARIFQRFYRAEEARKRRIQGSGLGLTIVESFVKLHGGKIWLKSAPMQGSTFFFTLPIVEGQ</sequence>
<dbReference type="EMBL" id="PGTM01000010">
    <property type="protein sequence ID" value="PJF37210.1"/>
    <property type="molecule type" value="Genomic_DNA"/>
</dbReference>
<dbReference type="InterPro" id="IPR000014">
    <property type="entry name" value="PAS"/>
</dbReference>
<dbReference type="SMART" id="SM00388">
    <property type="entry name" value="HisKA"/>
    <property type="match status" value="1"/>
</dbReference>
<feature type="domain" description="PAS" evidence="8">
    <location>
        <begin position="4"/>
        <end position="69"/>
    </location>
</feature>
<comment type="caution">
    <text evidence="9">The sequence shown here is derived from an EMBL/GenBank/DDBJ whole genome shotgun (WGS) entry which is preliminary data.</text>
</comment>
<keyword evidence="5" id="KW-0418">Kinase</keyword>
<dbReference type="Proteomes" id="UP000229681">
    <property type="component" value="Unassembled WGS sequence"/>
</dbReference>
<dbReference type="InterPro" id="IPR005467">
    <property type="entry name" value="His_kinase_dom"/>
</dbReference>
<evidence type="ECO:0000256" key="3">
    <source>
        <dbReference type="ARBA" id="ARBA00022553"/>
    </source>
</evidence>
<dbReference type="InterPro" id="IPR036890">
    <property type="entry name" value="HATPase_C_sf"/>
</dbReference>
<feature type="domain" description="Histidine kinase" evidence="7">
    <location>
        <begin position="258"/>
        <end position="492"/>
    </location>
</feature>
<dbReference type="SUPFAM" id="SSF55785">
    <property type="entry name" value="PYP-like sensor domain (PAS domain)"/>
    <property type="match status" value="2"/>
</dbReference>
<dbReference type="InterPro" id="IPR013656">
    <property type="entry name" value="PAS_4"/>
</dbReference>
<keyword evidence="3" id="KW-0597">Phosphoprotein</keyword>
<dbReference type="PROSITE" id="PS50112">
    <property type="entry name" value="PAS"/>
    <property type="match status" value="2"/>
</dbReference>
<dbReference type="GO" id="GO:0006355">
    <property type="term" value="P:regulation of DNA-templated transcription"/>
    <property type="evidence" value="ECO:0007669"/>
    <property type="project" value="InterPro"/>
</dbReference>
<name>A0A2M8PI25_9CHLR</name>
<dbReference type="EC" id="2.7.13.3" evidence="2"/>
<dbReference type="AlphaFoldDB" id="A0A2M8PI25"/>
<dbReference type="InterPro" id="IPR036097">
    <property type="entry name" value="HisK_dim/P_sf"/>
</dbReference>
<dbReference type="CDD" id="cd00082">
    <property type="entry name" value="HisKA"/>
    <property type="match status" value="1"/>
</dbReference>
<gene>
    <name evidence="9" type="ORF">CUN49_01485</name>
</gene>
<accession>A0A2M8PI25</accession>
<dbReference type="Pfam" id="PF08448">
    <property type="entry name" value="PAS_4"/>
    <property type="match status" value="1"/>
</dbReference>
<dbReference type="InterPro" id="IPR013767">
    <property type="entry name" value="PAS_fold"/>
</dbReference>
<dbReference type="InterPro" id="IPR035965">
    <property type="entry name" value="PAS-like_dom_sf"/>
</dbReference>
<evidence type="ECO:0000256" key="1">
    <source>
        <dbReference type="ARBA" id="ARBA00000085"/>
    </source>
</evidence>
<dbReference type="SUPFAM" id="SSF47384">
    <property type="entry name" value="Homodimeric domain of signal transducing histidine kinase"/>
    <property type="match status" value="1"/>
</dbReference>
<protein>
    <recommendedName>
        <fullName evidence="2">histidine kinase</fullName>
        <ecNumber evidence="2">2.7.13.3</ecNumber>
    </recommendedName>
</protein>
<evidence type="ECO:0000256" key="2">
    <source>
        <dbReference type="ARBA" id="ARBA00012438"/>
    </source>
</evidence>
<dbReference type="Pfam" id="PF00512">
    <property type="entry name" value="HisKA"/>
    <property type="match status" value="1"/>
</dbReference>
<dbReference type="PANTHER" id="PTHR43047">
    <property type="entry name" value="TWO-COMPONENT HISTIDINE PROTEIN KINASE"/>
    <property type="match status" value="1"/>
</dbReference>
<dbReference type="SUPFAM" id="SSF55874">
    <property type="entry name" value="ATPase domain of HSP90 chaperone/DNA topoisomerase II/histidine kinase"/>
    <property type="match status" value="1"/>
</dbReference>
<dbReference type="CDD" id="cd16922">
    <property type="entry name" value="HATPase_EvgS-ArcB-TorS-like"/>
    <property type="match status" value="1"/>
</dbReference>
<evidence type="ECO:0000313" key="10">
    <source>
        <dbReference type="Proteomes" id="UP000229681"/>
    </source>
</evidence>
<dbReference type="InterPro" id="IPR003661">
    <property type="entry name" value="HisK_dim/P_dom"/>
</dbReference>
<dbReference type="PRINTS" id="PR00344">
    <property type="entry name" value="BCTRLSENSOR"/>
</dbReference>
<dbReference type="GO" id="GO:0005886">
    <property type="term" value="C:plasma membrane"/>
    <property type="evidence" value="ECO:0007669"/>
    <property type="project" value="TreeGrafter"/>
</dbReference>
<dbReference type="SMART" id="SM00387">
    <property type="entry name" value="HATPase_c"/>
    <property type="match status" value="1"/>
</dbReference>
<dbReference type="NCBIfam" id="TIGR00229">
    <property type="entry name" value="sensory_box"/>
    <property type="match status" value="2"/>
</dbReference>
<evidence type="ECO:0000259" key="7">
    <source>
        <dbReference type="PROSITE" id="PS50109"/>
    </source>
</evidence>
<dbReference type="GO" id="GO:0009927">
    <property type="term" value="F:histidine phosphotransfer kinase activity"/>
    <property type="evidence" value="ECO:0007669"/>
    <property type="project" value="TreeGrafter"/>
</dbReference>
<evidence type="ECO:0000256" key="5">
    <source>
        <dbReference type="ARBA" id="ARBA00022777"/>
    </source>
</evidence>
<dbReference type="Gene3D" id="3.30.450.20">
    <property type="entry name" value="PAS domain"/>
    <property type="match status" value="2"/>
</dbReference>
<reference evidence="9 10" key="1">
    <citation type="submission" date="2017-11" db="EMBL/GenBank/DDBJ databases">
        <title>Evolution of Phototrophy in the Chloroflexi Phylum Driven by Horizontal Gene Transfer.</title>
        <authorList>
            <person name="Ward L.M."/>
            <person name="Hemp J."/>
            <person name="Shih P.M."/>
            <person name="Mcglynn S.E."/>
            <person name="Fischer W."/>
        </authorList>
    </citation>
    <scope>NUCLEOTIDE SEQUENCE [LARGE SCALE GENOMIC DNA]</scope>
    <source>
        <strain evidence="9">JP3_13</strain>
    </source>
</reference>